<dbReference type="EMBL" id="DS028094">
    <property type="protein sequence ID" value="KMP02917.1"/>
    <property type="molecule type" value="Genomic_DNA"/>
</dbReference>
<organism evidence="2 3">
    <name type="scientific">Coccidioides immitis RMSCC 2394</name>
    <dbReference type="NCBI Taxonomy" id="404692"/>
    <lineage>
        <taxon>Eukaryota</taxon>
        <taxon>Fungi</taxon>
        <taxon>Dikarya</taxon>
        <taxon>Ascomycota</taxon>
        <taxon>Pezizomycotina</taxon>
        <taxon>Eurotiomycetes</taxon>
        <taxon>Eurotiomycetidae</taxon>
        <taxon>Onygenales</taxon>
        <taxon>Onygenaceae</taxon>
        <taxon>Coccidioides</taxon>
    </lineage>
</organism>
<dbReference type="AlphaFoldDB" id="A0A0J7AZJ6"/>
<gene>
    <name evidence="2" type="ORF">CIRG_02609</name>
</gene>
<evidence type="ECO:0000256" key="1">
    <source>
        <dbReference type="SAM" id="MobiDB-lite"/>
    </source>
</evidence>
<name>A0A0J7AZJ6_COCIT</name>
<feature type="region of interest" description="Disordered" evidence="1">
    <location>
        <begin position="38"/>
        <end position="60"/>
    </location>
</feature>
<evidence type="ECO:0000313" key="3">
    <source>
        <dbReference type="Proteomes" id="UP000054565"/>
    </source>
</evidence>
<dbReference type="Proteomes" id="UP000054565">
    <property type="component" value="Unassembled WGS sequence"/>
</dbReference>
<evidence type="ECO:0000313" key="2">
    <source>
        <dbReference type="EMBL" id="KMP02917.1"/>
    </source>
</evidence>
<protein>
    <submittedName>
        <fullName evidence="2">Uncharacterized protein</fullName>
    </submittedName>
</protein>
<proteinExistence type="predicted"/>
<sequence>MSSRRLVSSRNSNASANPMRALHMHVFPISRYVPDEARRQGLNPARARGSPGSKRIAQGKHTSALCSEGWQSDKDLYCFGVTSGRLPQWAGNKRMRISPPSFEVKRWTIIAEQNQRSMS</sequence>
<accession>A0A0J7AZJ6</accession>
<reference evidence="3" key="1">
    <citation type="journal article" date="2010" name="Genome Res.">
        <title>Population genomic sequencing of Coccidioides fungi reveals recent hybridization and transposon control.</title>
        <authorList>
            <person name="Neafsey D.E."/>
            <person name="Barker B.M."/>
            <person name="Sharpton T.J."/>
            <person name="Stajich J.E."/>
            <person name="Park D.J."/>
            <person name="Whiston E."/>
            <person name="Hung C.-Y."/>
            <person name="McMahan C."/>
            <person name="White J."/>
            <person name="Sykes S."/>
            <person name="Heiman D."/>
            <person name="Young S."/>
            <person name="Zeng Q."/>
            <person name="Abouelleil A."/>
            <person name="Aftuck L."/>
            <person name="Bessette D."/>
            <person name="Brown A."/>
            <person name="FitzGerald M."/>
            <person name="Lui A."/>
            <person name="Macdonald J.P."/>
            <person name="Priest M."/>
            <person name="Orbach M.J."/>
            <person name="Galgiani J.N."/>
            <person name="Kirkland T.N."/>
            <person name="Cole G.T."/>
            <person name="Birren B.W."/>
            <person name="Henn M.R."/>
            <person name="Taylor J.W."/>
            <person name="Rounsley S.D."/>
        </authorList>
    </citation>
    <scope>NUCLEOTIDE SEQUENCE [LARGE SCALE GENOMIC DNA]</scope>
    <source>
        <strain evidence="3">RMSCC 2394</strain>
    </source>
</reference>